<dbReference type="AlphaFoldDB" id="A0A7T8GKN4"/>
<organism evidence="1 2">
    <name type="scientific">Caligus rogercresseyi</name>
    <name type="common">Sea louse</name>
    <dbReference type="NCBI Taxonomy" id="217165"/>
    <lineage>
        <taxon>Eukaryota</taxon>
        <taxon>Metazoa</taxon>
        <taxon>Ecdysozoa</taxon>
        <taxon>Arthropoda</taxon>
        <taxon>Crustacea</taxon>
        <taxon>Multicrustacea</taxon>
        <taxon>Hexanauplia</taxon>
        <taxon>Copepoda</taxon>
        <taxon>Siphonostomatoida</taxon>
        <taxon>Caligidae</taxon>
        <taxon>Caligus</taxon>
    </lineage>
</organism>
<protein>
    <submittedName>
        <fullName evidence="1">Uncharacterized protein</fullName>
    </submittedName>
</protein>
<keyword evidence="2" id="KW-1185">Reference proteome</keyword>
<evidence type="ECO:0000313" key="1">
    <source>
        <dbReference type="EMBL" id="QQP31360.1"/>
    </source>
</evidence>
<reference evidence="2" key="1">
    <citation type="submission" date="2021-01" db="EMBL/GenBank/DDBJ databases">
        <title>Caligus Genome Assembly.</title>
        <authorList>
            <person name="Gallardo-Escarate C."/>
        </authorList>
    </citation>
    <scope>NUCLEOTIDE SEQUENCE [LARGE SCALE GENOMIC DNA]</scope>
</reference>
<proteinExistence type="predicted"/>
<dbReference type="Proteomes" id="UP000595437">
    <property type="component" value="Chromosome 21"/>
</dbReference>
<evidence type="ECO:0000313" key="2">
    <source>
        <dbReference type="Proteomes" id="UP000595437"/>
    </source>
</evidence>
<gene>
    <name evidence="1" type="ORF">FKW44_024940</name>
</gene>
<sequence>MKSFLYKNDGNGTIPQHRRFSTGRLSASQFSAGRFSASQFCTGRFSTSLNDFDLKNTDLFSQKIMFL</sequence>
<name>A0A7T8GKN4_CALRO</name>
<accession>A0A7T8GKN4</accession>
<dbReference type="EMBL" id="CP045910">
    <property type="protein sequence ID" value="QQP31360.1"/>
    <property type="molecule type" value="Genomic_DNA"/>
</dbReference>